<dbReference type="EMBL" id="CAXIPR030003152">
    <property type="protein sequence ID" value="CAM0150478.1"/>
    <property type="molecule type" value="Genomic_DNA"/>
</dbReference>
<dbReference type="AlphaFoldDB" id="A0ABC9H8G8"/>
<evidence type="ECO:0000313" key="1">
    <source>
        <dbReference type="EMBL" id="CAM0150478.1"/>
    </source>
</evidence>
<proteinExistence type="predicted"/>
<gene>
    <name evidence="1" type="ORF">URODEC1_LOCUS123553</name>
</gene>
<sequence length="108" mass="12618">MGSVLCSFVKAQLEKADVRRLMALYPHLRDLPAEKREDQLRWLMGKDVVRQHPHRPEVFFFDSPQPEVDPRQQEIEFKLRHDPCRYTCRPCAKVDGNHGRCSCNLVGS</sequence>
<comment type="caution">
    <text evidence="1">The sequence shown here is derived from an EMBL/GenBank/DDBJ whole genome shotgun (WGS) entry which is preliminary data.</text>
</comment>
<protein>
    <submittedName>
        <fullName evidence="1">Uncharacterized protein</fullName>
    </submittedName>
</protein>
<reference evidence="1 2" key="1">
    <citation type="submission" date="2024-10" db="EMBL/GenBank/DDBJ databases">
        <authorList>
            <person name="Ryan C."/>
        </authorList>
    </citation>
    <scope>NUCLEOTIDE SEQUENCE [LARGE SCALE GENOMIC DNA]</scope>
</reference>
<name>A0ABC9H8G8_9POAL</name>
<dbReference type="Proteomes" id="UP001497457">
    <property type="component" value="Unassembled WGS sequence"/>
</dbReference>
<organism evidence="1 2">
    <name type="scientific">Urochloa decumbens</name>
    <dbReference type="NCBI Taxonomy" id="240449"/>
    <lineage>
        <taxon>Eukaryota</taxon>
        <taxon>Viridiplantae</taxon>
        <taxon>Streptophyta</taxon>
        <taxon>Embryophyta</taxon>
        <taxon>Tracheophyta</taxon>
        <taxon>Spermatophyta</taxon>
        <taxon>Magnoliopsida</taxon>
        <taxon>Liliopsida</taxon>
        <taxon>Poales</taxon>
        <taxon>Poaceae</taxon>
        <taxon>PACMAD clade</taxon>
        <taxon>Panicoideae</taxon>
        <taxon>Panicodae</taxon>
        <taxon>Paniceae</taxon>
        <taxon>Melinidinae</taxon>
        <taxon>Urochloa</taxon>
    </lineage>
</organism>
<evidence type="ECO:0000313" key="2">
    <source>
        <dbReference type="Proteomes" id="UP001497457"/>
    </source>
</evidence>
<accession>A0ABC9H8G8</accession>
<keyword evidence="2" id="KW-1185">Reference proteome</keyword>